<dbReference type="Pfam" id="PF19583">
    <property type="entry name" value="ODP"/>
    <property type="match status" value="1"/>
</dbReference>
<dbReference type="CDD" id="cd07709">
    <property type="entry name" value="flavodiiron_proteins_MBL-fold"/>
    <property type="match status" value="1"/>
</dbReference>
<keyword evidence="3" id="KW-0813">Transport</keyword>
<evidence type="ECO:0000313" key="7">
    <source>
        <dbReference type="EMBL" id="HIQ80405.1"/>
    </source>
</evidence>
<sequence length="394" mass="44038">MAVSRITDHIFSVGVMNPSLRIFDIVMEAKYGTSYNAYLIDDRKTALVETVHLDYFDEYLNNIGQLTDIGAIDYLIMNHTELDHSGSVLKLLELSPHMTIVCTAAAKKYLSAITNREFNCMVVKDGQELDLGSTKLKFVVAPMLHWPDSMMTYHPADKVLFSCDFLGCHFCEPQVTDDCIKYWEQYQEQFAYYYAGIFGPFKPYVLAGLDKIEGLEMKAVCPSHGPVLVKGIQDRMADYRKWSTPQPKAGKTASVLYASAYGCTKLLAQKACETLNACGVKTQLVDMVATPAEKSAQIIQESGIVMVGSTTINKDAPRIVWDVLSRIDAINIKNRPAAAFGSFGWSGEASHMVSERLRQLRFQVEEPVRANFMPNAHDLEAIEQTARTLAQKLQ</sequence>
<dbReference type="PANTHER" id="PTHR32145:SF11">
    <property type="entry name" value="DIFLAVIN FLAVOPROTEIN A 2-RELATED"/>
    <property type="match status" value="1"/>
</dbReference>
<dbReference type="Proteomes" id="UP000886787">
    <property type="component" value="Unassembled WGS sequence"/>
</dbReference>
<dbReference type="InterPro" id="IPR016440">
    <property type="entry name" value="Rubredoxin-O_OxRdtase"/>
</dbReference>
<keyword evidence="5" id="KW-0408">Iron</keyword>
<dbReference type="PANTHER" id="PTHR32145">
    <property type="entry name" value="DIFLAVIN FLAVOPROTEIN A 2-RELATED"/>
    <property type="match status" value="1"/>
</dbReference>
<dbReference type="Gene3D" id="3.40.50.360">
    <property type="match status" value="1"/>
</dbReference>
<dbReference type="InterPro" id="IPR045761">
    <property type="entry name" value="ODP_dom"/>
</dbReference>
<protein>
    <submittedName>
        <fullName evidence="7">FprA family A-type flavoprotein</fullName>
    </submittedName>
</protein>
<dbReference type="InterPro" id="IPR051285">
    <property type="entry name" value="NADH_oxidoreductase_modular"/>
</dbReference>
<name>A0A9D1CVF4_9FIRM</name>
<organism evidence="7 8">
    <name type="scientific">Candidatus Scatavimonas merdigallinarum</name>
    <dbReference type="NCBI Taxonomy" id="2840914"/>
    <lineage>
        <taxon>Bacteria</taxon>
        <taxon>Bacillati</taxon>
        <taxon>Bacillota</taxon>
        <taxon>Clostridia</taxon>
        <taxon>Eubacteriales</taxon>
        <taxon>Oscillospiraceae</taxon>
        <taxon>Oscillospiraceae incertae sedis</taxon>
        <taxon>Candidatus Scatavimonas</taxon>
    </lineage>
</organism>
<feature type="domain" description="Flavodoxin-like" evidence="6">
    <location>
        <begin position="253"/>
        <end position="390"/>
    </location>
</feature>
<comment type="similarity">
    <text evidence="2">In the N-terminal section; belongs to the zinc metallo-hydrolase group 3 family.</text>
</comment>
<dbReference type="InterPro" id="IPR029039">
    <property type="entry name" value="Flavoprotein-like_sf"/>
</dbReference>
<dbReference type="SUPFAM" id="SSF56281">
    <property type="entry name" value="Metallo-hydrolase/oxidoreductase"/>
    <property type="match status" value="1"/>
</dbReference>
<proteinExistence type="inferred from homology"/>
<dbReference type="GO" id="GO:0009055">
    <property type="term" value="F:electron transfer activity"/>
    <property type="evidence" value="ECO:0007669"/>
    <property type="project" value="InterPro"/>
</dbReference>
<keyword evidence="4" id="KW-0249">Electron transport</keyword>
<dbReference type="GO" id="GO:0046872">
    <property type="term" value="F:metal ion binding"/>
    <property type="evidence" value="ECO:0007669"/>
    <property type="project" value="InterPro"/>
</dbReference>
<dbReference type="Gene3D" id="3.60.15.10">
    <property type="entry name" value="Ribonuclease Z/Hydroxyacylglutathione hydrolase-like"/>
    <property type="match status" value="1"/>
</dbReference>
<gene>
    <name evidence="7" type="ORF">IAD32_03880</name>
</gene>
<dbReference type="PIRSF" id="PIRSF005243">
    <property type="entry name" value="ROO"/>
    <property type="match status" value="1"/>
</dbReference>
<dbReference type="GO" id="GO:0010181">
    <property type="term" value="F:FMN binding"/>
    <property type="evidence" value="ECO:0007669"/>
    <property type="project" value="InterPro"/>
</dbReference>
<evidence type="ECO:0000256" key="2">
    <source>
        <dbReference type="ARBA" id="ARBA00007121"/>
    </source>
</evidence>
<dbReference type="Pfam" id="PF00258">
    <property type="entry name" value="Flavodoxin_1"/>
    <property type="match status" value="1"/>
</dbReference>
<evidence type="ECO:0000256" key="3">
    <source>
        <dbReference type="ARBA" id="ARBA00022448"/>
    </source>
</evidence>
<evidence type="ECO:0000256" key="4">
    <source>
        <dbReference type="ARBA" id="ARBA00022982"/>
    </source>
</evidence>
<reference evidence="7" key="1">
    <citation type="submission" date="2020-10" db="EMBL/GenBank/DDBJ databases">
        <authorList>
            <person name="Gilroy R."/>
        </authorList>
    </citation>
    <scope>NUCLEOTIDE SEQUENCE</scope>
    <source>
        <strain evidence="7">ChiSjej1B19-3389</strain>
    </source>
</reference>
<dbReference type="AlphaFoldDB" id="A0A9D1CVF4"/>
<comment type="cofactor">
    <cofactor evidence="1">
        <name>Fe cation</name>
        <dbReference type="ChEBI" id="CHEBI:24875"/>
    </cofactor>
</comment>
<evidence type="ECO:0000256" key="1">
    <source>
        <dbReference type="ARBA" id="ARBA00001962"/>
    </source>
</evidence>
<dbReference type="GO" id="GO:0016651">
    <property type="term" value="F:oxidoreductase activity, acting on NAD(P)H"/>
    <property type="evidence" value="ECO:0007669"/>
    <property type="project" value="UniProtKB-ARBA"/>
</dbReference>
<dbReference type="InterPro" id="IPR036866">
    <property type="entry name" value="RibonucZ/Hydroxyglut_hydro"/>
</dbReference>
<dbReference type="SMART" id="SM00849">
    <property type="entry name" value="Lactamase_B"/>
    <property type="match status" value="1"/>
</dbReference>
<comment type="caution">
    <text evidence="7">The sequence shown here is derived from an EMBL/GenBank/DDBJ whole genome shotgun (WGS) entry which is preliminary data.</text>
</comment>
<evidence type="ECO:0000313" key="8">
    <source>
        <dbReference type="Proteomes" id="UP000886787"/>
    </source>
</evidence>
<evidence type="ECO:0000259" key="6">
    <source>
        <dbReference type="PROSITE" id="PS50902"/>
    </source>
</evidence>
<reference evidence="7" key="2">
    <citation type="journal article" date="2021" name="PeerJ">
        <title>Extensive microbial diversity within the chicken gut microbiome revealed by metagenomics and culture.</title>
        <authorList>
            <person name="Gilroy R."/>
            <person name="Ravi A."/>
            <person name="Getino M."/>
            <person name="Pursley I."/>
            <person name="Horton D.L."/>
            <person name="Alikhan N.F."/>
            <person name="Baker D."/>
            <person name="Gharbi K."/>
            <person name="Hall N."/>
            <person name="Watson M."/>
            <person name="Adriaenssens E.M."/>
            <person name="Foster-Nyarko E."/>
            <person name="Jarju S."/>
            <person name="Secka A."/>
            <person name="Antonio M."/>
            <person name="Oren A."/>
            <person name="Chaudhuri R.R."/>
            <person name="La Ragione R."/>
            <person name="Hildebrand F."/>
            <person name="Pallen M.J."/>
        </authorList>
    </citation>
    <scope>NUCLEOTIDE SEQUENCE</scope>
    <source>
        <strain evidence="7">ChiSjej1B19-3389</strain>
    </source>
</reference>
<dbReference type="InterPro" id="IPR001279">
    <property type="entry name" value="Metallo-B-lactamas"/>
</dbReference>
<dbReference type="SUPFAM" id="SSF52218">
    <property type="entry name" value="Flavoproteins"/>
    <property type="match status" value="1"/>
</dbReference>
<evidence type="ECO:0000256" key="5">
    <source>
        <dbReference type="ARBA" id="ARBA00023004"/>
    </source>
</evidence>
<dbReference type="PROSITE" id="PS50902">
    <property type="entry name" value="FLAVODOXIN_LIKE"/>
    <property type="match status" value="1"/>
</dbReference>
<accession>A0A9D1CVF4</accession>
<dbReference type="EMBL" id="DVFW01000021">
    <property type="protein sequence ID" value="HIQ80405.1"/>
    <property type="molecule type" value="Genomic_DNA"/>
</dbReference>
<dbReference type="InterPro" id="IPR008254">
    <property type="entry name" value="Flavodoxin/NO_synth"/>
</dbReference>